<proteinExistence type="inferred from homology"/>
<dbReference type="PANTHER" id="PTHR46552:SF1">
    <property type="entry name" value="NADH-UBIQUINONE OXIDOREDUCTASE CHAIN 2"/>
    <property type="match status" value="1"/>
</dbReference>
<geneLocation type="mitochondrion" evidence="20"/>
<evidence type="ECO:0000256" key="10">
    <source>
        <dbReference type="ARBA" id="ARBA00022967"/>
    </source>
</evidence>
<evidence type="ECO:0000256" key="15">
    <source>
        <dbReference type="ARBA" id="ARBA00023128"/>
    </source>
</evidence>
<dbReference type="EMBL" id="MN894890">
    <property type="protein sequence ID" value="QJT42842.1"/>
    <property type="molecule type" value="Genomic_DNA"/>
</dbReference>
<feature type="transmembrane region" description="Helical" evidence="18">
    <location>
        <begin position="149"/>
        <end position="167"/>
    </location>
</feature>
<evidence type="ECO:0000259" key="19">
    <source>
        <dbReference type="Pfam" id="PF00361"/>
    </source>
</evidence>
<evidence type="ECO:0000256" key="7">
    <source>
        <dbReference type="ARBA" id="ARBA00022660"/>
    </source>
</evidence>
<keyword evidence="15 18" id="KW-0496">Mitochondrion</keyword>
<keyword evidence="8 18" id="KW-0812">Transmembrane</keyword>
<organism evidence="20">
    <name type="scientific">Agrilus mali</name>
    <dbReference type="NCBI Taxonomy" id="1917227"/>
    <lineage>
        <taxon>Eukaryota</taxon>
        <taxon>Metazoa</taxon>
        <taxon>Ecdysozoa</taxon>
        <taxon>Arthropoda</taxon>
        <taxon>Hexapoda</taxon>
        <taxon>Insecta</taxon>
        <taxon>Pterygota</taxon>
        <taxon>Neoptera</taxon>
        <taxon>Endopterygota</taxon>
        <taxon>Coleoptera</taxon>
        <taxon>Polyphaga</taxon>
        <taxon>Elateriformia</taxon>
        <taxon>Buprestoidea</taxon>
        <taxon>Buprestidae</taxon>
        <taxon>Agrilinae</taxon>
        <taxon>Agrilus</taxon>
    </lineage>
</organism>
<evidence type="ECO:0000256" key="6">
    <source>
        <dbReference type="ARBA" id="ARBA00022448"/>
    </source>
</evidence>
<gene>
    <name evidence="20" type="primary">ND2</name>
</gene>
<dbReference type="EC" id="7.1.1.2" evidence="4 18"/>
<comment type="function">
    <text evidence="1">Core subunit of the mitochondrial membrane respiratory chain NADH dehydrogenase (Complex I) that is believed to belong to the minimal assembly required for catalysis. Complex I functions in the transfer of electrons from NADH to the respiratory chain. The immediate electron acceptor for the enzyme is believed to be ubiquinone.</text>
</comment>
<accession>A0A6M4ZYD6</accession>
<keyword evidence="13 18" id="KW-0520">NAD</keyword>
<feature type="transmembrane region" description="Helical" evidence="18">
    <location>
        <begin position="59"/>
        <end position="79"/>
    </location>
</feature>
<evidence type="ECO:0000256" key="4">
    <source>
        <dbReference type="ARBA" id="ARBA00012944"/>
    </source>
</evidence>
<dbReference type="InterPro" id="IPR003917">
    <property type="entry name" value="NADH_UbQ_OxRdtase_chain2"/>
</dbReference>
<evidence type="ECO:0000256" key="14">
    <source>
        <dbReference type="ARBA" id="ARBA00023075"/>
    </source>
</evidence>
<dbReference type="AlphaFoldDB" id="A0A6M4ZYD6"/>
<feature type="transmembrane region" description="Helical" evidence="18">
    <location>
        <begin position="7"/>
        <end position="23"/>
    </location>
</feature>
<evidence type="ECO:0000256" key="18">
    <source>
        <dbReference type="RuleBase" id="RU003403"/>
    </source>
</evidence>
<keyword evidence="16 18" id="KW-0472">Membrane</keyword>
<evidence type="ECO:0000256" key="3">
    <source>
        <dbReference type="ARBA" id="ARBA00007012"/>
    </source>
</evidence>
<dbReference type="GO" id="GO:0006120">
    <property type="term" value="P:mitochondrial electron transport, NADH to ubiquinone"/>
    <property type="evidence" value="ECO:0007669"/>
    <property type="project" value="InterPro"/>
</dbReference>
<keyword evidence="12 18" id="KW-1133">Transmembrane helix</keyword>
<name>A0A6M4ZYD6_9COLE</name>
<feature type="transmembrane region" description="Helical" evidence="18">
    <location>
        <begin position="199"/>
        <end position="215"/>
    </location>
</feature>
<protein>
    <recommendedName>
        <fullName evidence="5 18">NADH-ubiquinone oxidoreductase chain 2</fullName>
        <ecNumber evidence="4 18">7.1.1.2</ecNumber>
    </recommendedName>
</protein>
<evidence type="ECO:0000256" key="1">
    <source>
        <dbReference type="ARBA" id="ARBA00003257"/>
    </source>
</evidence>
<comment type="subcellular location">
    <subcellularLocation>
        <location evidence="2 18">Mitochondrion inner membrane</location>
        <topology evidence="2 18">Multi-pass membrane protein</topology>
    </subcellularLocation>
</comment>
<evidence type="ECO:0000256" key="13">
    <source>
        <dbReference type="ARBA" id="ARBA00023027"/>
    </source>
</evidence>
<sequence>MPYLYKTLFLMTLMMGTLISISANSWMGSWIGLEMNLLSIIPLMNNSKNPQSTEASLKYFIVQAMASMILLMSFIMDTIKSDLPMNLLTSCLPSTCLTTALLIKTGTAPFHFWFPEVMEGLSWVNALILLTWQKIAPLVILMYNNNEMILLMAILFSVLVGGLIGLNQTSLRKILSYSSINHIGWMLAAMLFLETLWTWYFILYSIMNTMIIWVLKKFNISSISQLINISKLNPQLKIFFMFNFFSLGGIPPFIGFLPKWLTIQALIYNQMYLTTTLMIITTLITLYFYMRMTFPMISFSISAPTIISMNKHMKNYFLTMVNSMLLMSLIFSTMAFNWF</sequence>
<feature type="transmembrane region" description="Helical" evidence="18">
    <location>
        <begin position="236"/>
        <end position="258"/>
    </location>
</feature>
<evidence type="ECO:0000256" key="12">
    <source>
        <dbReference type="ARBA" id="ARBA00022989"/>
    </source>
</evidence>
<evidence type="ECO:0000256" key="2">
    <source>
        <dbReference type="ARBA" id="ARBA00004448"/>
    </source>
</evidence>
<reference evidence="20" key="1">
    <citation type="journal article" date="2020" name="Genomics">
        <title>The conserved mitochondrial genome of the jewel beetle (Coleoptera: Buprestidae) and its phylogenetic implications for the suborder Polyphaga.</title>
        <authorList>
            <person name="Sun H."/>
            <person name="Zhao W."/>
            <person name="Lin R."/>
            <person name="Zhou Z."/>
            <person name="Huai W."/>
            <person name="Yao Y."/>
        </authorList>
    </citation>
    <scope>NUCLEOTIDE SEQUENCE</scope>
</reference>
<evidence type="ECO:0000256" key="9">
    <source>
        <dbReference type="ARBA" id="ARBA00022792"/>
    </source>
</evidence>
<feature type="transmembrane region" description="Helical" evidence="18">
    <location>
        <begin position="270"/>
        <end position="290"/>
    </location>
</feature>
<keyword evidence="6" id="KW-0813">Transport</keyword>
<feature type="transmembrane region" description="Helical" evidence="18">
    <location>
        <begin position="316"/>
        <end position="336"/>
    </location>
</feature>
<keyword evidence="14 18" id="KW-0830">Ubiquinone</keyword>
<dbReference type="GO" id="GO:0008137">
    <property type="term" value="F:NADH dehydrogenase (ubiquinone) activity"/>
    <property type="evidence" value="ECO:0007669"/>
    <property type="project" value="UniProtKB-EC"/>
</dbReference>
<evidence type="ECO:0000313" key="20">
    <source>
        <dbReference type="EMBL" id="QJT42842.1"/>
    </source>
</evidence>
<keyword evidence="10 18" id="KW-1278">Translocase</keyword>
<dbReference type="PRINTS" id="PR01436">
    <property type="entry name" value="NADHDHGNASE2"/>
</dbReference>
<feature type="transmembrane region" description="Helical" evidence="18">
    <location>
        <begin position="85"/>
        <end position="103"/>
    </location>
</feature>
<feature type="domain" description="NADH:quinone oxidoreductase/Mrp antiporter transmembrane" evidence="19">
    <location>
        <begin position="23"/>
        <end position="285"/>
    </location>
</feature>
<dbReference type="InterPro" id="IPR001750">
    <property type="entry name" value="ND/Mrp_TM"/>
</dbReference>
<evidence type="ECO:0000256" key="8">
    <source>
        <dbReference type="ARBA" id="ARBA00022692"/>
    </source>
</evidence>
<keyword evidence="11 18" id="KW-0249">Electron transport</keyword>
<dbReference type="InterPro" id="IPR050175">
    <property type="entry name" value="Complex_I_Subunit_2"/>
</dbReference>
<evidence type="ECO:0000256" key="5">
    <source>
        <dbReference type="ARBA" id="ARBA00021008"/>
    </source>
</evidence>
<dbReference type="PANTHER" id="PTHR46552">
    <property type="entry name" value="NADH-UBIQUINONE OXIDOREDUCTASE CHAIN 2"/>
    <property type="match status" value="1"/>
</dbReference>
<comment type="function">
    <text evidence="18">Core subunit of the mitochondrial membrane respiratory chain NADH dehydrogenase (Complex I) which catalyzes electron transfer from NADH through the respiratory chain, using ubiquinone as an electron acceptor. Essential for the catalytic activity and assembly of complex I.</text>
</comment>
<comment type="catalytic activity">
    <reaction evidence="17 18">
        <text>a ubiquinone + NADH + 5 H(+)(in) = a ubiquinol + NAD(+) + 4 H(+)(out)</text>
        <dbReference type="Rhea" id="RHEA:29091"/>
        <dbReference type="Rhea" id="RHEA-COMP:9565"/>
        <dbReference type="Rhea" id="RHEA-COMP:9566"/>
        <dbReference type="ChEBI" id="CHEBI:15378"/>
        <dbReference type="ChEBI" id="CHEBI:16389"/>
        <dbReference type="ChEBI" id="CHEBI:17976"/>
        <dbReference type="ChEBI" id="CHEBI:57540"/>
        <dbReference type="ChEBI" id="CHEBI:57945"/>
        <dbReference type="EC" id="7.1.1.2"/>
    </reaction>
</comment>
<dbReference type="Pfam" id="PF00361">
    <property type="entry name" value="Proton_antipo_M"/>
    <property type="match status" value="1"/>
</dbReference>
<evidence type="ECO:0000256" key="11">
    <source>
        <dbReference type="ARBA" id="ARBA00022982"/>
    </source>
</evidence>
<dbReference type="GO" id="GO:0005743">
    <property type="term" value="C:mitochondrial inner membrane"/>
    <property type="evidence" value="ECO:0007669"/>
    <property type="project" value="UniProtKB-SubCell"/>
</dbReference>
<keyword evidence="9 18" id="KW-0999">Mitochondrion inner membrane</keyword>
<evidence type="ECO:0000256" key="16">
    <source>
        <dbReference type="ARBA" id="ARBA00023136"/>
    </source>
</evidence>
<evidence type="ECO:0000256" key="17">
    <source>
        <dbReference type="ARBA" id="ARBA00049551"/>
    </source>
</evidence>
<comment type="similarity">
    <text evidence="3 18">Belongs to the complex I subunit 2 family.</text>
</comment>
<feature type="transmembrane region" description="Helical" evidence="18">
    <location>
        <begin position="123"/>
        <end position="143"/>
    </location>
</feature>
<keyword evidence="7 18" id="KW-0679">Respiratory chain</keyword>